<proteinExistence type="predicted"/>
<gene>
    <name evidence="1" type="ORF">PRUB_a2193</name>
</gene>
<protein>
    <submittedName>
        <fullName evidence="1">Uncharacterized protein</fullName>
    </submittedName>
</protein>
<evidence type="ECO:0000313" key="2">
    <source>
        <dbReference type="Proteomes" id="UP000016480"/>
    </source>
</evidence>
<organism evidence="1 2">
    <name type="scientific">Pseudoalteromonas rubra</name>
    <dbReference type="NCBI Taxonomy" id="43658"/>
    <lineage>
        <taxon>Bacteria</taxon>
        <taxon>Pseudomonadati</taxon>
        <taxon>Pseudomonadota</taxon>
        <taxon>Gammaproteobacteria</taxon>
        <taxon>Alteromonadales</taxon>
        <taxon>Pseudoalteromonadaceae</taxon>
        <taxon>Pseudoalteromonas</taxon>
    </lineage>
</organism>
<comment type="caution">
    <text evidence="1">The sequence shown here is derived from an EMBL/GenBank/DDBJ whole genome shotgun (WGS) entry which is preliminary data.</text>
</comment>
<sequence length="38" mass="3980">MSGLGATHAYGAACHQFPHQVRDDGDVGNIDVPFILAV</sequence>
<name>A0A8T0CCE4_9GAMM</name>
<reference evidence="1 2" key="1">
    <citation type="journal article" date="2012" name="J. Bacteriol.">
        <title>Genome sequence of the cycloprodigiosin-producing bacterial strain Pseudoalteromonas rubra ATCC 29570(T).</title>
        <authorList>
            <person name="Xie B.B."/>
            <person name="Shu Y.L."/>
            <person name="Qin Q.L."/>
            <person name="Rong J.C."/>
            <person name="Zhang X.Y."/>
            <person name="Chen X.L."/>
            <person name="Zhou B.C."/>
            <person name="Zhang Y.Z."/>
        </authorList>
    </citation>
    <scope>NUCLEOTIDE SEQUENCE [LARGE SCALE GENOMIC DNA]</scope>
    <source>
        <strain evidence="1 2">DSM 6842</strain>
    </source>
</reference>
<dbReference type="Proteomes" id="UP000016480">
    <property type="component" value="Unassembled WGS sequence"/>
</dbReference>
<evidence type="ECO:0000313" key="1">
    <source>
        <dbReference type="EMBL" id="KAF7787722.1"/>
    </source>
</evidence>
<dbReference type="EMBL" id="AHCD03000027">
    <property type="protein sequence ID" value="KAF7787722.1"/>
    <property type="molecule type" value="Genomic_DNA"/>
</dbReference>
<accession>A0A8T0CCE4</accession>
<dbReference type="AlphaFoldDB" id="A0A8T0CCE4"/>